<proteinExistence type="predicted"/>
<dbReference type="KEGG" id="emx:FKV68_13075"/>
<gene>
    <name evidence="1" type="ORF">FKV68_13075</name>
</gene>
<accession>A0A859QUG3</accession>
<reference evidence="1 2" key="1">
    <citation type="submission" date="2019-06" db="EMBL/GenBank/DDBJ databases">
        <title>Complete genome sequence of Ensifer mexicanus ITTG R7 isolated from nodules of Acacia angustissima (Mill.) Kuntze.</title>
        <authorList>
            <person name="Rincon-Rosales R."/>
            <person name="Rogel M.A."/>
            <person name="Guerrero G."/>
            <person name="Rincon-Molina C.I."/>
            <person name="Lopez-Lopez A."/>
            <person name="Martinez-Romero E."/>
        </authorList>
    </citation>
    <scope>NUCLEOTIDE SEQUENCE [LARGE SCALE GENOMIC DNA]</scope>
    <source>
        <strain evidence="1 2">ITTG R7</strain>
    </source>
</reference>
<protein>
    <submittedName>
        <fullName evidence="1">Uncharacterized protein</fullName>
    </submittedName>
</protein>
<evidence type="ECO:0000313" key="2">
    <source>
        <dbReference type="Proteomes" id="UP000510721"/>
    </source>
</evidence>
<keyword evidence="2" id="KW-1185">Reference proteome</keyword>
<evidence type="ECO:0000313" key="1">
    <source>
        <dbReference type="EMBL" id="QLL62301.1"/>
    </source>
</evidence>
<dbReference type="EMBL" id="CP041238">
    <property type="protein sequence ID" value="QLL62301.1"/>
    <property type="molecule type" value="Genomic_DNA"/>
</dbReference>
<sequence>MRNGRARLALALPRHRQQLRALKDREMEDLFEAYALASGAIESLRNEYPRREELLLEYQNLCLDMQAEVVAFLEGGPAPDARQPEGE</sequence>
<name>A0A859QUG3_9HYPH</name>
<organism evidence="1 2">
    <name type="scientific">Sinorhizobium mexicanum</name>
    <dbReference type="NCBI Taxonomy" id="375549"/>
    <lineage>
        <taxon>Bacteria</taxon>
        <taxon>Pseudomonadati</taxon>
        <taxon>Pseudomonadota</taxon>
        <taxon>Alphaproteobacteria</taxon>
        <taxon>Hyphomicrobiales</taxon>
        <taxon>Rhizobiaceae</taxon>
        <taxon>Sinorhizobium/Ensifer group</taxon>
        <taxon>Sinorhizobium</taxon>
    </lineage>
</organism>
<dbReference type="AlphaFoldDB" id="A0A859QUG3"/>
<dbReference type="Proteomes" id="UP000510721">
    <property type="component" value="Chromosome"/>
</dbReference>